<dbReference type="AlphaFoldDB" id="A0A1G7H7A3"/>
<dbReference type="Proteomes" id="UP000199412">
    <property type="component" value="Unassembled WGS sequence"/>
</dbReference>
<keyword evidence="2" id="KW-1185">Reference proteome</keyword>
<evidence type="ECO:0000313" key="1">
    <source>
        <dbReference type="EMBL" id="SDE96265.1"/>
    </source>
</evidence>
<organism evidence="1 2">
    <name type="scientific">Rhodospira trueperi</name>
    <dbReference type="NCBI Taxonomy" id="69960"/>
    <lineage>
        <taxon>Bacteria</taxon>
        <taxon>Pseudomonadati</taxon>
        <taxon>Pseudomonadota</taxon>
        <taxon>Alphaproteobacteria</taxon>
        <taxon>Rhodospirillales</taxon>
        <taxon>Rhodospirillaceae</taxon>
        <taxon>Rhodospira</taxon>
    </lineage>
</organism>
<sequence length="87" mass="9651">MRQDLQRIRTLTASTSPCVAAIAESEGMVPMLAAAWTEMTLRQPYGSQTIREVLDRAAVTANRRGDSSAAARYQSALRDFDRSFEAR</sequence>
<protein>
    <submittedName>
        <fullName evidence="1">Uncharacterized protein</fullName>
    </submittedName>
</protein>
<dbReference type="RefSeq" id="WP_092787907.1">
    <property type="nucleotide sequence ID" value="NZ_FNAP01000018.1"/>
</dbReference>
<reference evidence="1 2" key="1">
    <citation type="submission" date="2016-10" db="EMBL/GenBank/DDBJ databases">
        <authorList>
            <person name="de Groot N.N."/>
        </authorList>
    </citation>
    <scope>NUCLEOTIDE SEQUENCE [LARGE SCALE GENOMIC DNA]</scope>
    <source>
        <strain evidence="1 2">ATCC 700224</strain>
    </source>
</reference>
<dbReference type="EMBL" id="FNAP01000018">
    <property type="protein sequence ID" value="SDE96265.1"/>
    <property type="molecule type" value="Genomic_DNA"/>
</dbReference>
<proteinExistence type="predicted"/>
<gene>
    <name evidence="1" type="ORF">SAMN05421720_11834</name>
</gene>
<name>A0A1G7H7A3_9PROT</name>
<evidence type="ECO:0000313" key="2">
    <source>
        <dbReference type="Proteomes" id="UP000199412"/>
    </source>
</evidence>
<accession>A0A1G7H7A3</accession>